<reference evidence="2 3" key="1">
    <citation type="submission" date="2020-06" db="EMBL/GenBank/DDBJ databases">
        <authorList>
            <person name="Li R."/>
            <person name="Bekaert M."/>
        </authorList>
    </citation>
    <scope>NUCLEOTIDE SEQUENCE [LARGE SCALE GENOMIC DNA]</scope>
    <source>
        <strain evidence="3">wild</strain>
    </source>
</reference>
<feature type="domain" description="Endonuclease/exonuclease/phosphatase" evidence="1">
    <location>
        <begin position="109"/>
        <end position="187"/>
    </location>
</feature>
<organism evidence="2 3">
    <name type="scientific">Mytilus coruscus</name>
    <name type="common">Sea mussel</name>
    <dbReference type="NCBI Taxonomy" id="42192"/>
    <lineage>
        <taxon>Eukaryota</taxon>
        <taxon>Metazoa</taxon>
        <taxon>Spiralia</taxon>
        <taxon>Lophotrochozoa</taxon>
        <taxon>Mollusca</taxon>
        <taxon>Bivalvia</taxon>
        <taxon>Autobranchia</taxon>
        <taxon>Pteriomorphia</taxon>
        <taxon>Mytilida</taxon>
        <taxon>Mytiloidea</taxon>
        <taxon>Mytilidae</taxon>
        <taxon>Mytilinae</taxon>
        <taxon>Mytilus</taxon>
    </lineage>
</organism>
<evidence type="ECO:0000313" key="3">
    <source>
        <dbReference type="Proteomes" id="UP000507470"/>
    </source>
</evidence>
<protein>
    <submittedName>
        <fullName evidence="2">E3.1.11.2</fullName>
        <ecNumber evidence="2">3.1.11.2</ecNumber>
    </submittedName>
</protein>
<keyword evidence="3" id="KW-1185">Reference proteome</keyword>
<proteinExistence type="predicted"/>
<dbReference type="OrthoDB" id="8069600at2759"/>
<dbReference type="Gene3D" id="3.60.10.10">
    <property type="entry name" value="Endonuclease/exonuclease/phosphatase"/>
    <property type="match status" value="1"/>
</dbReference>
<dbReference type="InterPro" id="IPR005135">
    <property type="entry name" value="Endo/exonuclease/phosphatase"/>
</dbReference>
<gene>
    <name evidence="2" type="ORF">MCOR_15977</name>
</gene>
<dbReference type="GO" id="GO:0008311">
    <property type="term" value="F:double-stranded DNA 3'-5' DNA exonuclease activity"/>
    <property type="evidence" value="ECO:0007669"/>
    <property type="project" value="UniProtKB-EC"/>
</dbReference>
<dbReference type="AlphaFoldDB" id="A0A6J8B9J2"/>
<dbReference type="InterPro" id="IPR036691">
    <property type="entry name" value="Endo/exonu/phosph_ase_sf"/>
</dbReference>
<name>A0A6J8B9J2_MYTCO</name>
<sequence length="194" mass="21630">MIKQYNVMNVIYGSTIDVHLLTIQHTLNYRTQLINGSAKTALHHAEFAQAIYITVTQQSNATYVKQTSSGIETNNTFDTLTNNKETLSSSKCTSDKSRNIFTSKIRMVSININGLRGKKLELQTYLQTENPEIVALQETKIDKSITTNELIPDTLGYDIYRNDRTGNGGGTMLLIKTHLDSAPLKILENGSESI</sequence>
<dbReference type="SUPFAM" id="SSF56219">
    <property type="entry name" value="DNase I-like"/>
    <property type="match status" value="1"/>
</dbReference>
<evidence type="ECO:0000313" key="2">
    <source>
        <dbReference type="EMBL" id="CAC5379980.1"/>
    </source>
</evidence>
<keyword evidence="2" id="KW-0378">Hydrolase</keyword>
<dbReference type="Pfam" id="PF03372">
    <property type="entry name" value="Exo_endo_phos"/>
    <property type="match status" value="1"/>
</dbReference>
<evidence type="ECO:0000259" key="1">
    <source>
        <dbReference type="Pfam" id="PF03372"/>
    </source>
</evidence>
<dbReference type="Proteomes" id="UP000507470">
    <property type="component" value="Unassembled WGS sequence"/>
</dbReference>
<accession>A0A6J8B9J2</accession>
<dbReference type="EC" id="3.1.11.2" evidence="2"/>
<dbReference type="EMBL" id="CACVKT020002786">
    <property type="protein sequence ID" value="CAC5379980.1"/>
    <property type="molecule type" value="Genomic_DNA"/>
</dbReference>